<evidence type="ECO:0000256" key="1">
    <source>
        <dbReference type="SAM" id="Phobius"/>
    </source>
</evidence>
<keyword evidence="1" id="KW-1133">Transmembrane helix</keyword>
<keyword evidence="1" id="KW-0472">Membrane</keyword>
<dbReference type="Proteomes" id="UP000030715">
    <property type="component" value="Segment"/>
</dbReference>
<evidence type="ECO:0000313" key="3">
    <source>
        <dbReference type="Proteomes" id="UP000030715"/>
    </source>
</evidence>
<organism evidence="2 3">
    <name type="scientific">Escherichia phage vb_EcoM-VR5</name>
    <dbReference type="NCBI Taxonomy" id="1567026"/>
    <lineage>
        <taxon>Viruses</taxon>
        <taxon>Duplodnaviria</taxon>
        <taxon>Heunggongvirae</taxon>
        <taxon>Uroviricota</taxon>
        <taxon>Caudoviricetes</taxon>
        <taxon>Pantevenvirales</taxon>
        <taxon>Straboviridae</taxon>
        <taxon>Tevenvirinae</taxon>
        <taxon>Dhakavirus</taxon>
        <taxon>Dhakavirus vr5</taxon>
    </lineage>
</organism>
<dbReference type="RefSeq" id="YP_009205781.1">
    <property type="nucleotide sequence ID" value="NC_028881.1"/>
</dbReference>
<reference evidence="2 3" key="1">
    <citation type="submission" date="2014-10" db="EMBL/GenBank/DDBJ databases">
        <title>VR bacteriophages - a small but diverse group of low-temperature viruses.</title>
        <authorList>
            <person name="Kaliniene L."/>
            <person name="Meskys R."/>
            <person name="Simoliunas E."/>
            <person name="Zajanckauskaite A."/>
            <person name="Truncaite L."/>
        </authorList>
    </citation>
    <scope>NUCLEOTIDE SEQUENCE [LARGE SCALE GENOMIC DNA]</scope>
</reference>
<keyword evidence="1" id="KW-0812">Transmembrane</keyword>
<feature type="transmembrane region" description="Helical" evidence="1">
    <location>
        <begin position="43"/>
        <end position="62"/>
    </location>
</feature>
<gene>
    <name evidence="2" type="ORF">VR5_087</name>
</gene>
<feature type="transmembrane region" description="Helical" evidence="1">
    <location>
        <begin position="7"/>
        <end position="23"/>
    </location>
</feature>
<protein>
    <submittedName>
        <fullName evidence="2">Uncharacterized protein</fullName>
    </submittedName>
</protein>
<dbReference type="OrthoDB" id="35613at10239"/>
<name>A0A0A7HF46_9CAUD</name>
<accession>A0A0A7HF46</accession>
<dbReference type="KEGG" id="vg:26632392"/>
<evidence type="ECO:0000313" key="2">
    <source>
        <dbReference type="EMBL" id="AIZ01874.1"/>
    </source>
</evidence>
<dbReference type="EMBL" id="KP007359">
    <property type="protein sequence ID" value="AIZ01874.1"/>
    <property type="molecule type" value="Genomic_DNA"/>
</dbReference>
<dbReference type="GeneID" id="26632392"/>
<keyword evidence="3" id="KW-1185">Reference proteome</keyword>
<proteinExistence type="predicted"/>
<sequence length="71" mass="8295">MEILGFIFLYFVLGFITAVFIHKSGDWNPVEIESSYDAVFITLVWPLLWFVCAVMVVLWPFAKLYEKLFGL</sequence>